<dbReference type="PIRSF" id="PIRSF003113">
    <property type="entry name" value="BolA"/>
    <property type="match status" value="1"/>
</dbReference>
<name>A0AB38YE50_9GAMM</name>
<organism evidence="2">
    <name type="scientific">Salinispirillum sp. LH 10-3-1</name>
    <dbReference type="NCBI Taxonomy" id="2952525"/>
    <lineage>
        <taxon>Bacteria</taxon>
        <taxon>Pseudomonadati</taxon>
        <taxon>Pseudomonadota</taxon>
        <taxon>Gammaproteobacteria</taxon>
        <taxon>Oceanospirillales</taxon>
        <taxon>Saccharospirillaceae</taxon>
        <taxon>Salinispirillum</taxon>
    </lineage>
</organism>
<dbReference type="InterPro" id="IPR036065">
    <property type="entry name" value="BolA-like_sf"/>
</dbReference>
<dbReference type="AlphaFoldDB" id="A0AB38YE50"/>
<sequence>MHAEQIKDILTAALPDCTVEVTGNGAKFHVKARGIAFKGLMPVKQQQLIYGFLNEHIQSGAIHAVTMDLGTENE</sequence>
<dbReference type="Gene3D" id="3.30.300.90">
    <property type="entry name" value="BolA-like"/>
    <property type="match status" value="1"/>
</dbReference>
<protein>
    <submittedName>
        <fullName evidence="2">BolA/IbaG family iron-sulfur metabolism protein</fullName>
    </submittedName>
</protein>
<comment type="similarity">
    <text evidence="1">Belongs to the BolA/IbaG family.</text>
</comment>
<dbReference type="SUPFAM" id="SSF82657">
    <property type="entry name" value="BolA-like"/>
    <property type="match status" value="1"/>
</dbReference>
<proteinExistence type="inferred from homology"/>
<dbReference type="Pfam" id="PF01722">
    <property type="entry name" value="BolA"/>
    <property type="match status" value="1"/>
</dbReference>
<dbReference type="EMBL" id="CP101717">
    <property type="protein sequence ID" value="WLD57165.1"/>
    <property type="molecule type" value="Genomic_DNA"/>
</dbReference>
<reference evidence="2" key="1">
    <citation type="submission" date="2022-07" db="EMBL/GenBank/DDBJ databases">
        <title>Complete genome sequence of Salinispirillum sp. LH10-3-1 capable of multiple carbohydrate inversion isolated from a soda lake.</title>
        <authorList>
            <person name="Liu J."/>
            <person name="Zhai Y."/>
            <person name="Zhang H."/>
            <person name="Yang H."/>
            <person name="Qu J."/>
            <person name="Li J."/>
        </authorList>
    </citation>
    <scope>NUCLEOTIDE SEQUENCE</scope>
    <source>
        <strain evidence="2">LH 10-3-1</strain>
    </source>
</reference>
<gene>
    <name evidence="2" type="ORF">NFC81_10585</name>
</gene>
<evidence type="ECO:0000256" key="1">
    <source>
        <dbReference type="RuleBase" id="RU003860"/>
    </source>
</evidence>
<accession>A0AB38YE50</accession>
<dbReference type="RefSeq" id="WP_304994453.1">
    <property type="nucleotide sequence ID" value="NZ_CP101717.1"/>
</dbReference>
<dbReference type="InterPro" id="IPR002634">
    <property type="entry name" value="BolA"/>
</dbReference>
<evidence type="ECO:0000313" key="2">
    <source>
        <dbReference type="EMBL" id="WLD57165.1"/>
    </source>
</evidence>